<organism evidence="2 3">
    <name type="scientific">Catellatospora aurea</name>
    <dbReference type="NCBI Taxonomy" id="1337874"/>
    <lineage>
        <taxon>Bacteria</taxon>
        <taxon>Bacillati</taxon>
        <taxon>Actinomycetota</taxon>
        <taxon>Actinomycetes</taxon>
        <taxon>Micromonosporales</taxon>
        <taxon>Micromonosporaceae</taxon>
        <taxon>Catellatospora</taxon>
    </lineage>
</organism>
<evidence type="ECO:0000313" key="2">
    <source>
        <dbReference type="EMBL" id="MFC7247691.1"/>
    </source>
</evidence>
<evidence type="ECO:0000313" key="3">
    <source>
        <dbReference type="Proteomes" id="UP001596392"/>
    </source>
</evidence>
<sequence length="239" mass="24874">MLLRLAGIALGVAVAWQTAVHLPLGRGYALAGPAFAVVLLLTALAAERFAPRPAATGHRSASLTVRRIRDYLPVYPTWVAALGTVLLVALLTTTTAVGVADDLGRAGRAITNRCGDQLQTNTPWPGSYYSIPILVATGACLALAAAALQAVARRPRFAGDDGARRRAAEVIISGYGIAVLTPLAGVALAAVHGAMTIRCFDRHPGMDSALTVASLAAVGLVVFWVYLVSVLLFGRKVRA</sequence>
<dbReference type="EMBL" id="JBHTAC010000062">
    <property type="protein sequence ID" value="MFC7247691.1"/>
    <property type="molecule type" value="Genomic_DNA"/>
</dbReference>
<keyword evidence="1" id="KW-0812">Transmembrane</keyword>
<keyword evidence="1" id="KW-0472">Membrane</keyword>
<name>A0ABW2H6T8_9ACTN</name>
<comment type="caution">
    <text evidence="2">The sequence shown here is derived from an EMBL/GenBank/DDBJ whole genome shotgun (WGS) entry which is preliminary data.</text>
</comment>
<feature type="transmembrane region" description="Helical" evidence="1">
    <location>
        <begin position="209"/>
        <end position="233"/>
    </location>
</feature>
<keyword evidence="1" id="KW-1133">Transmembrane helix</keyword>
<reference evidence="3" key="1">
    <citation type="journal article" date="2019" name="Int. J. Syst. Evol. Microbiol.">
        <title>The Global Catalogue of Microorganisms (GCM) 10K type strain sequencing project: providing services to taxonomists for standard genome sequencing and annotation.</title>
        <authorList>
            <consortium name="The Broad Institute Genomics Platform"/>
            <consortium name="The Broad Institute Genome Sequencing Center for Infectious Disease"/>
            <person name="Wu L."/>
            <person name="Ma J."/>
        </authorList>
    </citation>
    <scope>NUCLEOTIDE SEQUENCE [LARGE SCALE GENOMIC DNA]</scope>
    <source>
        <strain evidence="3">CGMCC 1.9106</strain>
    </source>
</reference>
<evidence type="ECO:0000256" key="1">
    <source>
        <dbReference type="SAM" id="Phobius"/>
    </source>
</evidence>
<feature type="transmembrane region" description="Helical" evidence="1">
    <location>
        <begin position="172"/>
        <end position="197"/>
    </location>
</feature>
<dbReference type="Proteomes" id="UP001596392">
    <property type="component" value="Unassembled WGS sequence"/>
</dbReference>
<accession>A0ABW2H6T8</accession>
<feature type="transmembrane region" description="Helical" evidence="1">
    <location>
        <begin position="128"/>
        <end position="151"/>
    </location>
</feature>
<dbReference type="RefSeq" id="WP_376810406.1">
    <property type="nucleotide sequence ID" value="NZ_JBHTAC010000062.1"/>
</dbReference>
<gene>
    <name evidence="2" type="ORF">ACFQO7_34945</name>
</gene>
<evidence type="ECO:0008006" key="4">
    <source>
        <dbReference type="Google" id="ProtNLM"/>
    </source>
</evidence>
<keyword evidence="3" id="KW-1185">Reference proteome</keyword>
<feature type="transmembrane region" description="Helical" evidence="1">
    <location>
        <begin position="71"/>
        <end position="91"/>
    </location>
</feature>
<proteinExistence type="predicted"/>
<protein>
    <recommendedName>
        <fullName evidence="4">ABC transporter permease</fullName>
    </recommendedName>
</protein>
<feature type="transmembrane region" description="Helical" evidence="1">
    <location>
        <begin position="31"/>
        <end position="50"/>
    </location>
</feature>